<name>A0A4P8QL96_9GAMM</name>
<keyword evidence="3" id="KW-0238">DNA-binding</keyword>
<keyword evidence="5" id="KW-0812">Transmembrane</keyword>
<feature type="domain" description="HTH lysR-type" evidence="6">
    <location>
        <begin position="7"/>
        <end position="64"/>
    </location>
</feature>
<dbReference type="Pfam" id="PF03466">
    <property type="entry name" value="LysR_substrate"/>
    <property type="match status" value="1"/>
</dbReference>
<evidence type="ECO:0000256" key="4">
    <source>
        <dbReference type="ARBA" id="ARBA00023163"/>
    </source>
</evidence>
<keyword evidence="5" id="KW-0472">Membrane</keyword>
<evidence type="ECO:0000256" key="1">
    <source>
        <dbReference type="ARBA" id="ARBA00009437"/>
    </source>
</evidence>
<protein>
    <submittedName>
        <fullName evidence="7">LysR family transcriptional regulator</fullName>
    </submittedName>
</protein>
<dbReference type="Gene3D" id="1.10.10.10">
    <property type="entry name" value="Winged helix-like DNA-binding domain superfamily/Winged helix DNA-binding domain"/>
    <property type="match status" value="1"/>
</dbReference>
<dbReference type="GO" id="GO:0003700">
    <property type="term" value="F:DNA-binding transcription factor activity"/>
    <property type="evidence" value="ECO:0007669"/>
    <property type="project" value="InterPro"/>
</dbReference>
<dbReference type="EMBL" id="CP034035">
    <property type="protein sequence ID" value="QCR07671.1"/>
    <property type="molecule type" value="Genomic_DNA"/>
</dbReference>
<gene>
    <name evidence="7" type="ORF">EH207_03420</name>
</gene>
<reference evidence="7 8" key="1">
    <citation type="submission" date="2018-11" db="EMBL/GenBank/DDBJ databases">
        <title>Genome sequences of Brenneria nigrifluens and Brenneria rubrifaciens.</title>
        <authorList>
            <person name="Poret-Peterson A.T."/>
            <person name="McClean A.E."/>
            <person name="Kluepfel D.A."/>
        </authorList>
    </citation>
    <scope>NUCLEOTIDE SEQUENCE [LARGE SCALE GENOMIC DNA]</scope>
    <source>
        <strain evidence="7 8">6D370</strain>
    </source>
</reference>
<dbReference type="OrthoDB" id="8557381at2"/>
<dbReference type="AlphaFoldDB" id="A0A4P8QL96"/>
<dbReference type="FunFam" id="1.10.10.10:FF:000001">
    <property type="entry name" value="LysR family transcriptional regulator"/>
    <property type="match status" value="1"/>
</dbReference>
<dbReference type="PROSITE" id="PS50931">
    <property type="entry name" value="HTH_LYSR"/>
    <property type="match status" value="1"/>
</dbReference>
<dbReference type="Gene3D" id="3.40.190.10">
    <property type="entry name" value="Periplasmic binding protein-like II"/>
    <property type="match status" value="2"/>
</dbReference>
<evidence type="ECO:0000256" key="3">
    <source>
        <dbReference type="ARBA" id="ARBA00023125"/>
    </source>
</evidence>
<dbReference type="InterPro" id="IPR050176">
    <property type="entry name" value="LTTR"/>
</dbReference>
<evidence type="ECO:0000256" key="2">
    <source>
        <dbReference type="ARBA" id="ARBA00023015"/>
    </source>
</evidence>
<evidence type="ECO:0000256" key="5">
    <source>
        <dbReference type="SAM" id="Phobius"/>
    </source>
</evidence>
<proteinExistence type="inferred from homology"/>
<dbReference type="InterPro" id="IPR005119">
    <property type="entry name" value="LysR_subst-bd"/>
</dbReference>
<evidence type="ECO:0000313" key="8">
    <source>
        <dbReference type="Proteomes" id="UP000299580"/>
    </source>
</evidence>
<dbReference type="InterPro" id="IPR036390">
    <property type="entry name" value="WH_DNA-bd_sf"/>
</dbReference>
<dbReference type="KEGG" id="brb:EH207_03420"/>
<accession>A0A4P8QL96</accession>
<comment type="similarity">
    <text evidence="1">Belongs to the LysR transcriptional regulatory family.</text>
</comment>
<keyword evidence="5" id="KW-1133">Transmembrane helix</keyword>
<dbReference type="PANTHER" id="PTHR30579:SF7">
    <property type="entry name" value="HTH-TYPE TRANSCRIPTIONAL REGULATOR LRHA-RELATED"/>
    <property type="match status" value="1"/>
</dbReference>
<dbReference type="Pfam" id="PF00126">
    <property type="entry name" value="HTH_1"/>
    <property type="match status" value="1"/>
</dbReference>
<feature type="transmembrane region" description="Helical" evidence="5">
    <location>
        <begin position="211"/>
        <end position="233"/>
    </location>
</feature>
<dbReference type="InterPro" id="IPR000847">
    <property type="entry name" value="LysR_HTH_N"/>
</dbReference>
<sequence>MVEMISLDIDAVRVFVKIAESKSFTRAASELGSTQGALSVKLKRLEDRLGQKLIERTPRQVRLSVFGRSFIESAQDLLNSHERAILSLTTTVDRKFKLGISCYVMGPEVPEIFAKLRSLNPSQLIEVKVDSSHVLMHEFGNDQLDAVIVRNDDDRRDGLVLCPERFGWFATPDFALFPSQPLQLASLSPECGIRDQATRLLRQSGIDFQEVFVGVGVPAVIAAISSGIAVGVLPYRLAPPHLNEVSEKFALPTLPPLDIVLHSALSDQKSRATIQAIAKVYKNYHQKSCGI</sequence>
<dbReference type="GO" id="GO:0003677">
    <property type="term" value="F:DNA binding"/>
    <property type="evidence" value="ECO:0007669"/>
    <property type="project" value="UniProtKB-KW"/>
</dbReference>
<dbReference type="SUPFAM" id="SSF53850">
    <property type="entry name" value="Periplasmic binding protein-like II"/>
    <property type="match status" value="1"/>
</dbReference>
<keyword evidence="4" id="KW-0804">Transcription</keyword>
<dbReference type="Proteomes" id="UP000299580">
    <property type="component" value="Chromosome"/>
</dbReference>
<evidence type="ECO:0000313" key="7">
    <source>
        <dbReference type="EMBL" id="QCR07671.1"/>
    </source>
</evidence>
<dbReference type="PANTHER" id="PTHR30579">
    <property type="entry name" value="TRANSCRIPTIONAL REGULATOR"/>
    <property type="match status" value="1"/>
</dbReference>
<dbReference type="PRINTS" id="PR00039">
    <property type="entry name" value="HTHLYSR"/>
</dbReference>
<organism evidence="7 8">
    <name type="scientific">Brenneria rubrifaciens</name>
    <dbReference type="NCBI Taxonomy" id="55213"/>
    <lineage>
        <taxon>Bacteria</taxon>
        <taxon>Pseudomonadati</taxon>
        <taxon>Pseudomonadota</taxon>
        <taxon>Gammaproteobacteria</taxon>
        <taxon>Enterobacterales</taxon>
        <taxon>Pectobacteriaceae</taxon>
        <taxon>Brenneria</taxon>
    </lineage>
</organism>
<dbReference type="SUPFAM" id="SSF46785">
    <property type="entry name" value="Winged helix' DNA-binding domain"/>
    <property type="match status" value="1"/>
</dbReference>
<dbReference type="InterPro" id="IPR036388">
    <property type="entry name" value="WH-like_DNA-bd_sf"/>
</dbReference>
<keyword evidence="2" id="KW-0805">Transcription regulation</keyword>
<evidence type="ECO:0000259" key="6">
    <source>
        <dbReference type="PROSITE" id="PS50931"/>
    </source>
</evidence>
<keyword evidence="8" id="KW-1185">Reference proteome</keyword>